<organism evidence="1">
    <name type="scientific">Anguilla anguilla</name>
    <name type="common">European freshwater eel</name>
    <name type="synonym">Muraena anguilla</name>
    <dbReference type="NCBI Taxonomy" id="7936"/>
    <lineage>
        <taxon>Eukaryota</taxon>
        <taxon>Metazoa</taxon>
        <taxon>Chordata</taxon>
        <taxon>Craniata</taxon>
        <taxon>Vertebrata</taxon>
        <taxon>Euteleostomi</taxon>
        <taxon>Actinopterygii</taxon>
        <taxon>Neopterygii</taxon>
        <taxon>Teleostei</taxon>
        <taxon>Anguilliformes</taxon>
        <taxon>Anguillidae</taxon>
        <taxon>Anguilla</taxon>
    </lineage>
</organism>
<sequence>MTVPCIRRIFSLGVPPLIILLLFCKRAKISQAVSCGLHLTYKPSDGGQAAW</sequence>
<accession>A0A0E9S3Q9</accession>
<reference evidence="1" key="1">
    <citation type="submission" date="2014-11" db="EMBL/GenBank/DDBJ databases">
        <authorList>
            <person name="Amaro Gonzalez C."/>
        </authorList>
    </citation>
    <scope>NUCLEOTIDE SEQUENCE</scope>
</reference>
<evidence type="ECO:0000313" key="1">
    <source>
        <dbReference type="EMBL" id="JAH36064.1"/>
    </source>
</evidence>
<proteinExistence type="predicted"/>
<reference evidence="1" key="2">
    <citation type="journal article" date="2015" name="Fish Shellfish Immunol.">
        <title>Early steps in the European eel (Anguilla anguilla)-Vibrio vulnificus interaction in the gills: Role of the RtxA13 toxin.</title>
        <authorList>
            <person name="Callol A."/>
            <person name="Pajuelo D."/>
            <person name="Ebbesson L."/>
            <person name="Teles M."/>
            <person name="MacKenzie S."/>
            <person name="Amaro C."/>
        </authorList>
    </citation>
    <scope>NUCLEOTIDE SEQUENCE</scope>
</reference>
<name>A0A0E9S3Q9_ANGAN</name>
<dbReference type="AlphaFoldDB" id="A0A0E9S3Q9"/>
<protein>
    <submittedName>
        <fullName evidence="1">Uncharacterized protein</fullName>
    </submittedName>
</protein>
<dbReference type="EMBL" id="GBXM01072513">
    <property type="protein sequence ID" value="JAH36064.1"/>
    <property type="molecule type" value="Transcribed_RNA"/>
</dbReference>